<keyword evidence="3 6" id="KW-0808">Transferase</keyword>
<feature type="domain" description="Methyltransferase small" evidence="7">
    <location>
        <begin position="38"/>
        <end position="124"/>
    </location>
</feature>
<gene>
    <name evidence="8" type="ORF">B0I18_1011363</name>
</gene>
<protein>
    <recommendedName>
        <fullName evidence="6">tRNA1(Val) (adenine(37)-N6)-methyltransferase</fullName>
        <ecNumber evidence="6">2.1.1.223</ecNumber>
    </recommendedName>
    <alternativeName>
        <fullName evidence="6">tRNA m6A37 methyltransferase</fullName>
    </alternativeName>
</protein>
<keyword evidence="5 6" id="KW-0819">tRNA processing</keyword>
<dbReference type="Gene3D" id="3.40.50.150">
    <property type="entry name" value="Vaccinia Virus protein VP39"/>
    <property type="match status" value="1"/>
</dbReference>
<dbReference type="GO" id="GO:0016430">
    <property type="term" value="F:tRNA (adenine-N6)-methyltransferase activity"/>
    <property type="evidence" value="ECO:0007669"/>
    <property type="project" value="UniProtKB-UniRule"/>
</dbReference>
<name>A0A2P8DDE8_9BACT</name>
<dbReference type="InterPro" id="IPR050210">
    <property type="entry name" value="tRNA_Adenine-N(6)_MTase"/>
</dbReference>
<dbReference type="GO" id="GO:0005737">
    <property type="term" value="C:cytoplasm"/>
    <property type="evidence" value="ECO:0007669"/>
    <property type="project" value="UniProtKB-SubCell"/>
</dbReference>
<dbReference type="RefSeq" id="WP_106521865.1">
    <property type="nucleotide sequence ID" value="NZ_PYGD01000001.1"/>
</dbReference>
<dbReference type="PROSITE" id="PS01131">
    <property type="entry name" value="RRNA_A_DIMETH"/>
    <property type="match status" value="1"/>
</dbReference>
<dbReference type="PANTHER" id="PTHR47739:SF1">
    <property type="entry name" value="TRNA1(VAL) (ADENINE(37)-N6)-METHYLTRANSFERASE"/>
    <property type="match status" value="1"/>
</dbReference>
<keyword evidence="9" id="KW-1185">Reference proteome</keyword>
<dbReference type="GO" id="GO:0000179">
    <property type="term" value="F:rRNA (adenine-N6,N6-)-dimethyltransferase activity"/>
    <property type="evidence" value="ECO:0007669"/>
    <property type="project" value="InterPro"/>
</dbReference>
<comment type="catalytic activity">
    <reaction evidence="6">
        <text>adenosine(37) in tRNA1(Val) + S-adenosyl-L-methionine = N(6)-methyladenosine(37) in tRNA1(Val) + S-adenosyl-L-homocysteine + H(+)</text>
        <dbReference type="Rhea" id="RHEA:43160"/>
        <dbReference type="Rhea" id="RHEA-COMP:10369"/>
        <dbReference type="Rhea" id="RHEA-COMP:10370"/>
        <dbReference type="ChEBI" id="CHEBI:15378"/>
        <dbReference type="ChEBI" id="CHEBI:57856"/>
        <dbReference type="ChEBI" id="CHEBI:59789"/>
        <dbReference type="ChEBI" id="CHEBI:74411"/>
        <dbReference type="ChEBI" id="CHEBI:74449"/>
        <dbReference type="EC" id="2.1.1.223"/>
    </reaction>
</comment>
<accession>A0A2P8DDE8</accession>
<dbReference type="Pfam" id="PF05175">
    <property type="entry name" value="MTS"/>
    <property type="match status" value="1"/>
</dbReference>
<dbReference type="SUPFAM" id="SSF53335">
    <property type="entry name" value="S-adenosyl-L-methionine-dependent methyltransferases"/>
    <property type="match status" value="1"/>
</dbReference>
<keyword evidence="4 6" id="KW-0949">S-adenosyl-L-methionine</keyword>
<evidence type="ECO:0000313" key="9">
    <source>
        <dbReference type="Proteomes" id="UP000240572"/>
    </source>
</evidence>
<dbReference type="InterPro" id="IPR007848">
    <property type="entry name" value="Small_mtfrase_dom"/>
</dbReference>
<dbReference type="EMBL" id="PYGD01000001">
    <property type="protein sequence ID" value="PSK95197.1"/>
    <property type="molecule type" value="Genomic_DNA"/>
</dbReference>
<organism evidence="8 9">
    <name type="scientific">Taibaiella chishuiensis</name>
    <dbReference type="NCBI Taxonomy" id="1434707"/>
    <lineage>
        <taxon>Bacteria</taxon>
        <taxon>Pseudomonadati</taxon>
        <taxon>Bacteroidota</taxon>
        <taxon>Chitinophagia</taxon>
        <taxon>Chitinophagales</taxon>
        <taxon>Chitinophagaceae</taxon>
        <taxon>Taibaiella</taxon>
    </lineage>
</organism>
<dbReference type="InterPro" id="IPR029063">
    <property type="entry name" value="SAM-dependent_MTases_sf"/>
</dbReference>
<comment type="function">
    <text evidence="6">Specifically methylates the adenine in position 37 of tRNA(1)(Val) (anticodon cmo5UAC).</text>
</comment>
<proteinExistence type="inferred from homology"/>
<evidence type="ECO:0000313" key="8">
    <source>
        <dbReference type="EMBL" id="PSK95197.1"/>
    </source>
</evidence>
<dbReference type="PROSITE" id="PS00092">
    <property type="entry name" value="N6_MTASE"/>
    <property type="match status" value="1"/>
</dbReference>
<comment type="similarity">
    <text evidence="6">Belongs to the methyltransferase superfamily. tRNA (adenine-N(6)-)-methyltransferase family.</text>
</comment>
<dbReference type="InterPro" id="IPR020596">
    <property type="entry name" value="rRNA_Ade_Mease_Trfase_CS"/>
</dbReference>
<dbReference type="InterPro" id="IPR022882">
    <property type="entry name" value="tRNA_adenine-N6_MeTrfase"/>
</dbReference>
<keyword evidence="2 6" id="KW-0489">Methyltransferase</keyword>
<dbReference type="Proteomes" id="UP000240572">
    <property type="component" value="Unassembled WGS sequence"/>
</dbReference>
<evidence type="ECO:0000256" key="2">
    <source>
        <dbReference type="ARBA" id="ARBA00022603"/>
    </source>
</evidence>
<dbReference type="CDD" id="cd02440">
    <property type="entry name" value="AdoMet_MTases"/>
    <property type="match status" value="1"/>
</dbReference>
<evidence type="ECO:0000256" key="4">
    <source>
        <dbReference type="ARBA" id="ARBA00022691"/>
    </source>
</evidence>
<evidence type="ECO:0000259" key="7">
    <source>
        <dbReference type="Pfam" id="PF05175"/>
    </source>
</evidence>
<dbReference type="HAMAP" id="MF_01872">
    <property type="entry name" value="tRNA_methyltr_YfiC"/>
    <property type="match status" value="1"/>
</dbReference>
<evidence type="ECO:0000256" key="5">
    <source>
        <dbReference type="ARBA" id="ARBA00022694"/>
    </source>
</evidence>
<dbReference type="GO" id="GO:0008033">
    <property type="term" value="P:tRNA processing"/>
    <property type="evidence" value="ECO:0007669"/>
    <property type="project" value="UniProtKB-UniRule"/>
</dbReference>
<dbReference type="OrthoDB" id="5383291at2"/>
<dbReference type="GO" id="GO:0003676">
    <property type="term" value="F:nucleic acid binding"/>
    <property type="evidence" value="ECO:0007669"/>
    <property type="project" value="InterPro"/>
</dbReference>
<dbReference type="InterPro" id="IPR002052">
    <property type="entry name" value="DNA_methylase_N6_adenine_CS"/>
</dbReference>
<comment type="caution">
    <text evidence="8">The sequence shown here is derived from an EMBL/GenBank/DDBJ whole genome shotgun (WGS) entry which is preliminary data.</text>
</comment>
<keyword evidence="1 6" id="KW-0963">Cytoplasm</keyword>
<comment type="subcellular location">
    <subcellularLocation>
        <location evidence="6">Cytoplasm</location>
    </subcellularLocation>
</comment>
<evidence type="ECO:0000256" key="1">
    <source>
        <dbReference type="ARBA" id="ARBA00022490"/>
    </source>
</evidence>
<evidence type="ECO:0000256" key="6">
    <source>
        <dbReference type="HAMAP-Rule" id="MF_01872"/>
    </source>
</evidence>
<sequence length="239" mass="26921">MANDWFRFKQFTIYQDRCAMKVSTDACIQGALAAGSCATGRALDIGAGTGLLSLMMAQQNPQLYIDALELDADAWQQAGDNCRQSPWAANIRLWHTSLQDFVPPADALYDFIVCNPPFFHNQLQAPQQQRNQARHSITLDKETLAQNLYRLLTATGAACIMYPASEWEAWHETAGRYNLYAQRTLRVIPMPSKACNRVIGWYSQQPQTQPATEELVIYKAPGVYTASLHNLLQPFYLNL</sequence>
<dbReference type="EC" id="2.1.1.223" evidence="6"/>
<dbReference type="PANTHER" id="PTHR47739">
    <property type="entry name" value="TRNA1(VAL) (ADENINE(37)-N6)-METHYLTRANSFERASE"/>
    <property type="match status" value="1"/>
</dbReference>
<reference evidence="8 9" key="1">
    <citation type="submission" date="2018-03" db="EMBL/GenBank/DDBJ databases">
        <title>Genomic Encyclopedia of Type Strains, Phase III (KMG-III): the genomes of soil and plant-associated and newly described type strains.</title>
        <authorList>
            <person name="Whitman W."/>
        </authorList>
    </citation>
    <scope>NUCLEOTIDE SEQUENCE [LARGE SCALE GENOMIC DNA]</scope>
    <source>
        <strain evidence="8 9">CGMCC 1.12700</strain>
    </source>
</reference>
<evidence type="ECO:0000256" key="3">
    <source>
        <dbReference type="ARBA" id="ARBA00022679"/>
    </source>
</evidence>
<dbReference type="AlphaFoldDB" id="A0A2P8DDE8"/>